<evidence type="ECO:0000256" key="6">
    <source>
        <dbReference type="ARBA" id="ARBA00023163"/>
    </source>
</evidence>
<dbReference type="PROSITE" id="PS00463">
    <property type="entry name" value="ZN2_CY6_FUNGAL_1"/>
    <property type="match status" value="1"/>
</dbReference>
<evidence type="ECO:0000256" key="3">
    <source>
        <dbReference type="ARBA" id="ARBA00022833"/>
    </source>
</evidence>
<protein>
    <recommendedName>
        <fullName evidence="9">Zn(2)-C6 fungal-type domain-containing protein</fullName>
    </recommendedName>
</protein>
<dbReference type="GO" id="GO:0006351">
    <property type="term" value="P:DNA-templated transcription"/>
    <property type="evidence" value="ECO:0007669"/>
    <property type="project" value="InterPro"/>
</dbReference>
<accession>A0A1E3NW03</accession>
<feature type="compositionally biased region" description="Polar residues" evidence="8">
    <location>
        <begin position="130"/>
        <end position="145"/>
    </location>
</feature>
<reference evidence="10 11" key="1">
    <citation type="journal article" date="2016" name="Proc. Natl. Acad. Sci. U.S.A.">
        <title>Comparative genomics of biotechnologically important yeasts.</title>
        <authorList>
            <person name="Riley R."/>
            <person name="Haridas S."/>
            <person name="Wolfe K.H."/>
            <person name="Lopes M.R."/>
            <person name="Hittinger C.T."/>
            <person name="Goeker M."/>
            <person name="Salamov A.A."/>
            <person name="Wisecaver J.H."/>
            <person name="Long T.M."/>
            <person name="Calvey C.H."/>
            <person name="Aerts A.L."/>
            <person name="Barry K.W."/>
            <person name="Choi C."/>
            <person name="Clum A."/>
            <person name="Coughlan A.Y."/>
            <person name="Deshpande S."/>
            <person name="Douglass A.P."/>
            <person name="Hanson S.J."/>
            <person name="Klenk H.-P."/>
            <person name="LaButti K.M."/>
            <person name="Lapidus A."/>
            <person name="Lindquist E.A."/>
            <person name="Lipzen A.M."/>
            <person name="Meier-Kolthoff J.P."/>
            <person name="Ohm R.A."/>
            <person name="Otillar R.P."/>
            <person name="Pangilinan J.L."/>
            <person name="Peng Y."/>
            <person name="Rokas A."/>
            <person name="Rosa C.A."/>
            <person name="Scheuner C."/>
            <person name="Sibirny A.A."/>
            <person name="Slot J.C."/>
            <person name="Stielow J.B."/>
            <person name="Sun H."/>
            <person name="Kurtzman C.P."/>
            <person name="Blackwell M."/>
            <person name="Grigoriev I.V."/>
            <person name="Jeffries T.W."/>
        </authorList>
    </citation>
    <scope>NUCLEOTIDE SEQUENCE [LARGE SCALE GENOMIC DNA]</scope>
    <source>
        <strain evidence="11">ATCC 58044 / CBS 1984 / NCYC 433 / NRRL Y-366-8</strain>
    </source>
</reference>
<gene>
    <name evidence="10" type="ORF">WICANDRAFT_86166</name>
</gene>
<dbReference type="InterPro" id="IPR036864">
    <property type="entry name" value="Zn2-C6_fun-type_DNA-bd_sf"/>
</dbReference>
<feature type="compositionally biased region" description="Low complexity" evidence="8">
    <location>
        <begin position="777"/>
        <end position="796"/>
    </location>
</feature>
<dbReference type="GO" id="GO:0003677">
    <property type="term" value="F:DNA binding"/>
    <property type="evidence" value="ECO:0007669"/>
    <property type="project" value="UniProtKB-KW"/>
</dbReference>
<evidence type="ECO:0000313" key="11">
    <source>
        <dbReference type="Proteomes" id="UP000094112"/>
    </source>
</evidence>
<keyword evidence="2" id="KW-0479">Metal-binding</keyword>
<feature type="region of interest" description="Disordered" evidence="8">
    <location>
        <begin position="100"/>
        <end position="150"/>
    </location>
</feature>
<feature type="compositionally biased region" description="Low complexity" evidence="8">
    <location>
        <begin position="109"/>
        <end position="119"/>
    </location>
</feature>
<dbReference type="SMART" id="SM00066">
    <property type="entry name" value="GAL4"/>
    <property type="match status" value="1"/>
</dbReference>
<dbReference type="AlphaFoldDB" id="A0A1E3NW03"/>
<proteinExistence type="predicted"/>
<evidence type="ECO:0000256" key="1">
    <source>
        <dbReference type="ARBA" id="ARBA00004123"/>
    </source>
</evidence>
<dbReference type="Proteomes" id="UP000094112">
    <property type="component" value="Unassembled WGS sequence"/>
</dbReference>
<dbReference type="InterPro" id="IPR050987">
    <property type="entry name" value="AtrR-like"/>
</dbReference>
<dbReference type="OrthoDB" id="2123952at2759"/>
<name>A0A1E3NW03_WICAA</name>
<dbReference type="RefSeq" id="XP_019036500.1">
    <property type="nucleotide sequence ID" value="XM_019186004.1"/>
</dbReference>
<evidence type="ECO:0000256" key="8">
    <source>
        <dbReference type="SAM" id="MobiDB-lite"/>
    </source>
</evidence>
<dbReference type="GO" id="GO:0008270">
    <property type="term" value="F:zinc ion binding"/>
    <property type="evidence" value="ECO:0007669"/>
    <property type="project" value="InterPro"/>
</dbReference>
<feature type="compositionally biased region" description="Polar residues" evidence="8">
    <location>
        <begin position="848"/>
        <end position="873"/>
    </location>
</feature>
<keyword evidence="11" id="KW-1185">Reference proteome</keyword>
<dbReference type="PANTHER" id="PTHR46910:SF37">
    <property type="entry name" value="ZN(II)2CYS6 TRANSCRIPTION FACTOR (EUROFUNG)"/>
    <property type="match status" value="1"/>
</dbReference>
<dbReference type="PROSITE" id="PS50048">
    <property type="entry name" value="ZN2_CY6_FUNGAL_2"/>
    <property type="match status" value="1"/>
</dbReference>
<keyword evidence="3" id="KW-0862">Zinc</keyword>
<keyword evidence="6" id="KW-0804">Transcription</keyword>
<dbReference type="STRING" id="683960.A0A1E3NW03"/>
<evidence type="ECO:0000256" key="5">
    <source>
        <dbReference type="ARBA" id="ARBA00023125"/>
    </source>
</evidence>
<dbReference type="GO" id="GO:0000981">
    <property type="term" value="F:DNA-binding transcription factor activity, RNA polymerase II-specific"/>
    <property type="evidence" value="ECO:0007669"/>
    <property type="project" value="InterPro"/>
</dbReference>
<dbReference type="CDD" id="cd00067">
    <property type="entry name" value="GAL4"/>
    <property type="match status" value="1"/>
</dbReference>
<evidence type="ECO:0000313" key="10">
    <source>
        <dbReference type="EMBL" id="ODQ57293.1"/>
    </source>
</evidence>
<dbReference type="InterPro" id="IPR001138">
    <property type="entry name" value="Zn2Cys6_DnaBD"/>
</dbReference>
<keyword evidence="4" id="KW-0805">Transcription regulation</keyword>
<feature type="domain" description="Zn(2)-C6 fungal-type" evidence="9">
    <location>
        <begin position="19"/>
        <end position="48"/>
    </location>
</feature>
<dbReference type="Gene3D" id="4.10.240.10">
    <property type="entry name" value="Zn(2)-C6 fungal-type DNA-binding domain"/>
    <property type="match status" value="1"/>
</dbReference>
<dbReference type="PANTHER" id="PTHR46910">
    <property type="entry name" value="TRANSCRIPTION FACTOR PDR1"/>
    <property type="match status" value="1"/>
</dbReference>
<dbReference type="Pfam" id="PF00172">
    <property type="entry name" value="Zn_clus"/>
    <property type="match status" value="1"/>
</dbReference>
<dbReference type="Pfam" id="PF04082">
    <property type="entry name" value="Fungal_trans"/>
    <property type="match status" value="1"/>
</dbReference>
<dbReference type="SUPFAM" id="SSF57701">
    <property type="entry name" value="Zn2/Cys6 DNA-binding domain"/>
    <property type="match status" value="1"/>
</dbReference>
<dbReference type="CDD" id="cd12148">
    <property type="entry name" value="fungal_TF_MHR"/>
    <property type="match status" value="1"/>
</dbReference>
<dbReference type="SMART" id="SM00906">
    <property type="entry name" value="Fungal_trans"/>
    <property type="match status" value="1"/>
</dbReference>
<organism evidence="10 11">
    <name type="scientific">Wickerhamomyces anomalus (strain ATCC 58044 / CBS 1984 / NCYC 433 / NRRL Y-366-8)</name>
    <name type="common">Yeast</name>
    <name type="synonym">Hansenula anomala</name>
    <dbReference type="NCBI Taxonomy" id="683960"/>
    <lineage>
        <taxon>Eukaryota</taxon>
        <taxon>Fungi</taxon>
        <taxon>Dikarya</taxon>
        <taxon>Ascomycota</taxon>
        <taxon>Saccharomycotina</taxon>
        <taxon>Saccharomycetes</taxon>
        <taxon>Phaffomycetales</taxon>
        <taxon>Wickerhamomycetaceae</taxon>
        <taxon>Wickerhamomyces</taxon>
    </lineage>
</organism>
<comment type="subcellular location">
    <subcellularLocation>
        <location evidence="1">Nucleus</location>
    </subcellularLocation>
</comment>
<dbReference type="InterPro" id="IPR007219">
    <property type="entry name" value="XnlR_reg_dom"/>
</dbReference>
<keyword evidence="7" id="KW-0539">Nucleus</keyword>
<dbReference type="EMBL" id="KV454214">
    <property type="protein sequence ID" value="ODQ57293.1"/>
    <property type="molecule type" value="Genomic_DNA"/>
</dbReference>
<feature type="region of interest" description="Disordered" evidence="8">
    <location>
        <begin position="848"/>
        <end position="876"/>
    </location>
</feature>
<sequence>MTDNDFKINKQRAPRTSKACDFCKRKKLKCDGENPCSRCQKAANECVYTRVEKPKPDRPRQRQSRKGAIQTLDNRIGKLEELLTTLVSKVGERAGGPIFDALRSERSSESSAEYKGSSSDGETASDTDIESNAATTENPSKSNVVNDDEHKIDIGEKSTCGSDYIGQQCTLSIFSVQGLTWVSRKSKDPKAIKPILNLLKKMDSVVGYQRSFLTSPIVEADVVSLPSKEQCYEMLEHFNKPAVYTAYFFRSVEMKDIVDRYFKLQETNPSGKLDHADMLNLYLMIVCGSCHKAEQAAFENKSEDVAKYQRMEHTYLIGAFYYYQRVSIFGGGIDGLKAILLLTCYCELSLIPEIDYILVSTAVRFAQALGLHRRETFLGLSPDEAVLRKRLWFLCYILDRDLCLKSGKPPMINDDDMSSIDAEGMSSYCEDLKVEVALSIGITREELDMDNIDHCYRVYSALGTISETRYCMGLEYTWYELSKVTSMAYKTLFSANSLDGLTRIDVLRKIGSLNEELEKFKMKFPIILRPGHPIRIPESSPVHDLDYLKLVRVHLSYYLICLSVNRMALRKQWDYTNTRGQSAEPLSNEGNNERSILENKFSHLCIDACYEIMKLCDEFTKENFNLWIGSAFTLFSAYVTCLTYSIENPQGIETENILKKMINTLSDNGTDYKPVFPTTRIDIINYIKVHGMRFALSIFTKIALKLYNEHNPDQQIIGEEVSKLDQNTVLLGSLLSRCIEDYRYQQENNNSFDRFGVILSGSSIGEVLSKLNHKDSSSSGSTPTSNTSISTASPNSWAYFPGTTENPKSGPHFPSYGREILRPDTKTRLNLFNDGNLLYDQLGGFNQQNVGNSQFPQSTNPSISNQVNGSNQAGEPPSIEEVLDTSDLHINWNYFGHNLLNIPISFTDEISTALPNITYE</sequence>
<feature type="region of interest" description="Disordered" evidence="8">
    <location>
        <begin position="772"/>
        <end position="818"/>
    </location>
</feature>
<evidence type="ECO:0000256" key="7">
    <source>
        <dbReference type="ARBA" id="ARBA00023242"/>
    </source>
</evidence>
<dbReference type="GO" id="GO:0045944">
    <property type="term" value="P:positive regulation of transcription by RNA polymerase II"/>
    <property type="evidence" value="ECO:0007669"/>
    <property type="project" value="UniProtKB-ARBA"/>
</dbReference>
<evidence type="ECO:0000259" key="9">
    <source>
        <dbReference type="PROSITE" id="PS50048"/>
    </source>
</evidence>
<dbReference type="GO" id="GO:0005634">
    <property type="term" value="C:nucleus"/>
    <property type="evidence" value="ECO:0007669"/>
    <property type="project" value="UniProtKB-SubCell"/>
</dbReference>
<dbReference type="GeneID" id="30203250"/>
<evidence type="ECO:0000256" key="4">
    <source>
        <dbReference type="ARBA" id="ARBA00023015"/>
    </source>
</evidence>
<evidence type="ECO:0000256" key="2">
    <source>
        <dbReference type="ARBA" id="ARBA00022723"/>
    </source>
</evidence>
<keyword evidence="5" id="KW-0238">DNA-binding</keyword>